<keyword evidence="4" id="KW-1185">Reference proteome</keyword>
<dbReference type="AlphaFoldDB" id="A0AAV9A7N8"/>
<reference evidence="3" key="2">
    <citation type="submission" date="2023-06" db="EMBL/GenBank/DDBJ databases">
        <authorList>
            <person name="Ma L."/>
            <person name="Liu K.-W."/>
            <person name="Li Z."/>
            <person name="Hsiao Y.-Y."/>
            <person name="Qi Y."/>
            <person name="Fu T."/>
            <person name="Tang G."/>
            <person name="Zhang D."/>
            <person name="Sun W.-H."/>
            <person name="Liu D.-K."/>
            <person name="Li Y."/>
            <person name="Chen G.-Z."/>
            <person name="Liu X.-D."/>
            <person name="Liao X.-Y."/>
            <person name="Jiang Y.-T."/>
            <person name="Yu X."/>
            <person name="Hao Y."/>
            <person name="Huang J."/>
            <person name="Zhao X.-W."/>
            <person name="Ke S."/>
            <person name="Chen Y.-Y."/>
            <person name="Wu W.-L."/>
            <person name="Hsu J.-L."/>
            <person name="Lin Y.-F."/>
            <person name="Huang M.-D."/>
            <person name="Li C.-Y."/>
            <person name="Huang L."/>
            <person name="Wang Z.-W."/>
            <person name="Zhao X."/>
            <person name="Zhong W.-Y."/>
            <person name="Peng D.-H."/>
            <person name="Ahmad S."/>
            <person name="Lan S."/>
            <person name="Zhang J.-S."/>
            <person name="Tsai W.-C."/>
            <person name="Van De Peer Y."/>
            <person name="Liu Z.-J."/>
        </authorList>
    </citation>
    <scope>NUCLEOTIDE SEQUENCE</scope>
    <source>
        <strain evidence="3">SCP</strain>
        <tissue evidence="3">Leaves</tissue>
    </source>
</reference>
<keyword evidence="2" id="KW-0732">Signal</keyword>
<dbReference type="EMBL" id="JAUJYN010000011">
    <property type="protein sequence ID" value="KAK1260153.1"/>
    <property type="molecule type" value="Genomic_DNA"/>
</dbReference>
<dbReference type="InterPro" id="IPR038821">
    <property type="entry name" value="CLE45-like"/>
</dbReference>
<feature type="region of interest" description="Disordered" evidence="1">
    <location>
        <begin position="60"/>
        <end position="83"/>
    </location>
</feature>
<proteinExistence type="predicted"/>
<gene>
    <name evidence="3" type="ORF">QJS04_geneDACA013405</name>
</gene>
<evidence type="ECO:0000313" key="3">
    <source>
        <dbReference type="EMBL" id="KAK1260153.1"/>
    </source>
</evidence>
<evidence type="ECO:0000313" key="4">
    <source>
        <dbReference type="Proteomes" id="UP001179952"/>
    </source>
</evidence>
<feature type="signal peptide" evidence="2">
    <location>
        <begin position="1"/>
        <end position="27"/>
    </location>
</feature>
<reference evidence="3" key="1">
    <citation type="journal article" date="2023" name="Nat. Commun.">
        <title>Diploid and tetraploid genomes of Acorus and the evolution of monocots.</title>
        <authorList>
            <person name="Ma L."/>
            <person name="Liu K.W."/>
            <person name="Li Z."/>
            <person name="Hsiao Y.Y."/>
            <person name="Qi Y."/>
            <person name="Fu T."/>
            <person name="Tang G.D."/>
            <person name="Zhang D."/>
            <person name="Sun W.H."/>
            <person name="Liu D.K."/>
            <person name="Li Y."/>
            <person name="Chen G.Z."/>
            <person name="Liu X.D."/>
            <person name="Liao X.Y."/>
            <person name="Jiang Y.T."/>
            <person name="Yu X."/>
            <person name="Hao Y."/>
            <person name="Huang J."/>
            <person name="Zhao X.W."/>
            <person name="Ke S."/>
            <person name="Chen Y.Y."/>
            <person name="Wu W.L."/>
            <person name="Hsu J.L."/>
            <person name="Lin Y.F."/>
            <person name="Huang M.D."/>
            <person name="Li C.Y."/>
            <person name="Huang L."/>
            <person name="Wang Z.W."/>
            <person name="Zhao X."/>
            <person name="Zhong W.Y."/>
            <person name="Peng D.H."/>
            <person name="Ahmad S."/>
            <person name="Lan S."/>
            <person name="Zhang J.S."/>
            <person name="Tsai W.C."/>
            <person name="Van de Peer Y."/>
            <person name="Liu Z.J."/>
        </authorList>
    </citation>
    <scope>NUCLEOTIDE SEQUENCE</scope>
    <source>
        <strain evidence="3">SCP</strain>
    </source>
</reference>
<accession>A0AAV9A7N8</accession>
<feature type="chain" id="PRO_5043765300" evidence="2">
    <location>
        <begin position="28"/>
        <end position="83"/>
    </location>
</feature>
<dbReference type="Proteomes" id="UP001179952">
    <property type="component" value="Unassembled WGS sequence"/>
</dbReference>
<evidence type="ECO:0000256" key="2">
    <source>
        <dbReference type="SAM" id="SignalP"/>
    </source>
</evidence>
<sequence length="83" mass="9342">MFFSSHRLVVILVCIGCLAIQPDQVSGLRGIDFVLHEARILRDIATEDLNTMKNLAPAPLTFDPNQSSKRRVRRGSDPIHNRC</sequence>
<name>A0AAV9A7N8_ACOGR</name>
<protein>
    <submittedName>
        <fullName evidence="3">Uncharacterized protein</fullName>
    </submittedName>
</protein>
<feature type="compositionally biased region" description="Basic and acidic residues" evidence="1">
    <location>
        <begin position="74"/>
        <end position="83"/>
    </location>
</feature>
<organism evidence="3 4">
    <name type="scientific">Acorus gramineus</name>
    <name type="common">Dwarf sweet flag</name>
    <dbReference type="NCBI Taxonomy" id="55184"/>
    <lineage>
        <taxon>Eukaryota</taxon>
        <taxon>Viridiplantae</taxon>
        <taxon>Streptophyta</taxon>
        <taxon>Embryophyta</taxon>
        <taxon>Tracheophyta</taxon>
        <taxon>Spermatophyta</taxon>
        <taxon>Magnoliopsida</taxon>
        <taxon>Liliopsida</taxon>
        <taxon>Acoraceae</taxon>
        <taxon>Acorus</taxon>
    </lineage>
</organism>
<comment type="caution">
    <text evidence="3">The sequence shown here is derived from an EMBL/GenBank/DDBJ whole genome shotgun (WGS) entry which is preliminary data.</text>
</comment>
<evidence type="ECO:0000256" key="1">
    <source>
        <dbReference type="SAM" id="MobiDB-lite"/>
    </source>
</evidence>
<dbReference type="PANTHER" id="PTHR36726">
    <property type="entry name" value="CLAVATA3/ESR (CLE)-RELATED PROTEIN 45"/>
    <property type="match status" value="1"/>
</dbReference>
<dbReference type="PANTHER" id="PTHR36726:SF4">
    <property type="entry name" value="CLAVATA3_ESR (CLE)-RELATED PROTEIN 45"/>
    <property type="match status" value="1"/>
</dbReference>